<dbReference type="RefSeq" id="WP_090506872.1">
    <property type="nucleotide sequence ID" value="NZ_FNWL01000002.1"/>
</dbReference>
<dbReference type="EMBL" id="FNWL01000002">
    <property type="protein sequence ID" value="SEH15235.1"/>
    <property type="molecule type" value="Genomic_DNA"/>
</dbReference>
<evidence type="ECO:0000256" key="3">
    <source>
        <dbReference type="ARBA" id="ARBA00023002"/>
    </source>
</evidence>
<keyword evidence="1" id="KW-0285">Flavoprotein</keyword>
<reference evidence="6" key="1">
    <citation type="submission" date="2016-10" db="EMBL/GenBank/DDBJ databases">
        <authorList>
            <person name="Varghese N."/>
            <person name="Submissions S."/>
        </authorList>
    </citation>
    <scope>NUCLEOTIDE SEQUENCE [LARGE SCALE GENOMIC DNA]</scope>
    <source>
        <strain evidence="6">CGMCC 1.8981</strain>
    </source>
</reference>
<proteinExistence type="predicted"/>
<dbReference type="OrthoDB" id="287850at2157"/>
<dbReference type="GO" id="GO:0016491">
    <property type="term" value="F:oxidoreductase activity"/>
    <property type="evidence" value="ECO:0007669"/>
    <property type="project" value="UniProtKB-KW"/>
</dbReference>
<evidence type="ECO:0000256" key="2">
    <source>
        <dbReference type="ARBA" id="ARBA00022643"/>
    </source>
</evidence>
<organism evidence="5 6">
    <name type="scientific">Natronorubrum sediminis</name>
    <dbReference type="NCBI Taxonomy" id="640943"/>
    <lineage>
        <taxon>Archaea</taxon>
        <taxon>Methanobacteriati</taxon>
        <taxon>Methanobacteriota</taxon>
        <taxon>Stenosarchaea group</taxon>
        <taxon>Halobacteria</taxon>
        <taxon>Halobacteriales</taxon>
        <taxon>Natrialbaceae</taxon>
        <taxon>Natronorubrum</taxon>
    </lineage>
</organism>
<dbReference type="SUPFAM" id="SSF55469">
    <property type="entry name" value="FMN-dependent nitroreductase-like"/>
    <property type="match status" value="1"/>
</dbReference>
<dbReference type="Gene3D" id="3.40.109.10">
    <property type="entry name" value="NADH Oxidase"/>
    <property type="match status" value="1"/>
</dbReference>
<evidence type="ECO:0000313" key="5">
    <source>
        <dbReference type="EMBL" id="SEH15235.1"/>
    </source>
</evidence>
<name>A0A1H6FZZ6_9EURY</name>
<evidence type="ECO:0000256" key="1">
    <source>
        <dbReference type="ARBA" id="ARBA00022630"/>
    </source>
</evidence>
<keyword evidence="6" id="KW-1185">Reference proteome</keyword>
<dbReference type="InterPro" id="IPR050627">
    <property type="entry name" value="Nitroreductase/BluB"/>
</dbReference>
<dbReference type="InterPro" id="IPR029479">
    <property type="entry name" value="Nitroreductase"/>
</dbReference>
<dbReference type="Pfam" id="PF00881">
    <property type="entry name" value="Nitroreductase"/>
    <property type="match status" value="1"/>
</dbReference>
<evidence type="ECO:0000259" key="4">
    <source>
        <dbReference type="Pfam" id="PF00881"/>
    </source>
</evidence>
<feature type="domain" description="Nitroreductase" evidence="4">
    <location>
        <begin position="16"/>
        <end position="182"/>
    </location>
</feature>
<sequence>MVSFTDAERDALYKAIYARRDIRRFRSDPVPEDALDRLIQAAHHAPSVGFSQPWDLLVVREDETKAEIAGIAERAIAAAREGYEEPRRSEFAQLKLEGIREAPINICVTCDPTRGEPHVLGRSSMRETDVYSTCLAVQNLWLAARAEGVGVGWVSVLYPAEVRDVLEIPAHIDPIAYLCIGYPEGGFPEKPVLETEGWRERLEVDELVHEGGWGDE</sequence>
<accession>A0A1H6FZZ6</accession>
<gene>
    <name evidence="5" type="ORF">SAMN04487967_1984</name>
</gene>
<keyword evidence="3" id="KW-0560">Oxidoreductase</keyword>
<evidence type="ECO:0000313" key="6">
    <source>
        <dbReference type="Proteomes" id="UP000199112"/>
    </source>
</evidence>
<dbReference type="AlphaFoldDB" id="A0A1H6FZZ6"/>
<dbReference type="NCBIfam" id="TIGR02476">
    <property type="entry name" value="BluB"/>
    <property type="match status" value="1"/>
</dbReference>
<dbReference type="InterPro" id="IPR000415">
    <property type="entry name" value="Nitroreductase-like"/>
</dbReference>
<dbReference type="InterPro" id="IPR012825">
    <property type="entry name" value="BluB"/>
</dbReference>
<keyword evidence="2" id="KW-0288">FMN</keyword>
<dbReference type="PANTHER" id="PTHR23026">
    <property type="entry name" value="NADPH NITROREDUCTASE"/>
    <property type="match status" value="1"/>
</dbReference>
<dbReference type="PANTHER" id="PTHR23026:SF90">
    <property type="entry name" value="IODOTYROSINE DEIODINASE 1"/>
    <property type="match status" value="1"/>
</dbReference>
<protein>
    <submittedName>
        <fullName evidence="5">Cob(II)yrinic acid a,c-diamide reductase</fullName>
    </submittedName>
</protein>
<dbReference type="Proteomes" id="UP000199112">
    <property type="component" value="Unassembled WGS sequence"/>
</dbReference>